<protein>
    <submittedName>
        <fullName evidence="2">Uncharacterized protein</fullName>
    </submittedName>
</protein>
<evidence type="ECO:0000256" key="1">
    <source>
        <dbReference type="SAM" id="MobiDB-lite"/>
    </source>
</evidence>
<sequence length="113" mass="12520">MPTALPSRVSRVHMSSTTPTTMHDGGRQGRVGFLEWTRWARYQEAKTVVILIHRERSGSITSLHLARSPRAQAHEPGAGRSVAEVKVSPQEVPIMPSTRSQQPSPAESRTVHF</sequence>
<organism evidence="2 3">
    <name type="scientific">Verticillium dahliae</name>
    <name type="common">Verticillium wilt</name>
    <dbReference type="NCBI Taxonomy" id="27337"/>
    <lineage>
        <taxon>Eukaryota</taxon>
        <taxon>Fungi</taxon>
        <taxon>Dikarya</taxon>
        <taxon>Ascomycota</taxon>
        <taxon>Pezizomycotina</taxon>
        <taxon>Sordariomycetes</taxon>
        <taxon>Hypocreomycetidae</taxon>
        <taxon>Glomerellales</taxon>
        <taxon>Plectosphaerellaceae</taxon>
        <taxon>Verticillium</taxon>
    </lineage>
</organism>
<comment type="caution">
    <text evidence="2">The sequence shown here is derived from an EMBL/GenBank/DDBJ whole genome shotgun (WGS) entry which is preliminary data.</text>
</comment>
<dbReference type="Proteomes" id="UP000288725">
    <property type="component" value="Unassembled WGS sequence"/>
</dbReference>
<evidence type="ECO:0000313" key="2">
    <source>
        <dbReference type="EMBL" id="RXG48124.1"/>
    </source>
</evidence>
<reference evidence="2 3" key="1">
    <citation type="submission" date="2018-12" db="EMBL/GenBank/DDBJ databases">
        <title>Genome of Verticillium dahliae isolate Getta Getta.</title>
        <authorList>
            <person name="Gardiner D.M."/>
        </authorList>
    </citation>
    <scope>NUCLEOTIDE SEQUENCE [LARGE SCALE GENOMIC DNA]</scope>
    <source>
        <strain evidence="2 3">Getta Getta</strain>
    </source>
</reference>
<proteinExistence type="predicted"/>
<dbReference type="EMBL" id="RSDZ01000031">
    <property type="protein sequence ID" value="RXG48124.1"/>
    <property type="molecule type" value="Genomic_DNA"/>
</dbReference>
<feature type="region of interest" description="Disordered" evidence="1">
    <location>
        <begin position="66"/>
        <end position="113"/>
    </location>
</feature>
<gene>
    <name evidence="2" type="ORF">VDGE_30256</name>
</gene>
<evidence type="ECO:0000313" key="3">
    <source>
        <dbReference type="Proteomes" id="UP000288725"/>
    </source>
</evidence>
<accession>A0A444S460</accession>
<feature type="region of interest" description="Disordered" evidence="1">
    <location>
        <begin position="1"/>
        <end position="28"/>
    </location>
</feature>
<dbReference type="AlphaFoldDB" id="A0A444S460"/>
<name>A0A444S460_VERDA</name>
<feature type="compositionally biased region" description="Polar residues" evidence="1">
    <location>
        <begin position="97"/>
        <end position="107"/>
    </location>
</feature>